<dbReference type="EMBL" id="JBHFFA010000007">
    <property type="protein sequence ID" value="KAL2613274.1"/>
    <property type="molecule type" value="Genomic_DNA"/>
</dbReference>
<evidence type="ECO:0000259" key="1">
    <source>
        <dbReference type="Pfam" id="PF13460"/>
    </source>
</evidence>
<keyword evidence="3" id="KW-1185">Reference proteome</keyword>
<sequence>MAMVQTAAAAVPAALVSKNVEIGAAPSSNRVLLSGVRRPVVRIGTLGSMFGSQLQVANTQRSLNLSKNRGKSYITRCMEAEEPTVDNSTVLVVGGGGVGLETIKALSTAGSWVTGYQRGEKFRKDIESLGAMLAVGDVLDPATIEKTLKSNSFDAVVCTVGGGTADPEVDKQGPINLIDAAKKAGVKRFILISSVGTGDSRKAIDDKTFGVLEKVLLAKLVAEDYLKESGLEWTILRPGGLLSGAPPSGKGVLTEDTSVAGLISRTDVASLVLKIIFDKRTCCKTYTAVDVEKIMPPGRPTDNIEFLSLA</sequence>
<comment type="caution">
    <text evidence="2">The sequence shown here is derived from an EMBL/GenBank/DDBJ whole genome shotgun (WGS) entry which is preliminary data.</text>
</comment>
<accession>A0ABD1XWV4</accession>
<dbReference type="Pfam" id="PF13460">
    <property type="entry name" value="NAD_binding_10"/>
    <property type="match status" value="1"/>
</dbReference>
<dbReference type="PANTHER" id="PTHR15020">
    <property type="entry name" value="FLAVIN REDUCTASE-RELATED"/>
    <property type="match status" value="1"/>
</dbReference>
<name>A0ABD1XWV4_9MARC</name>
<dbReference type="SUPFAM" id="SSF51735">
    <property type="entry name" value="NAD(P)-binding Rossmann-fold domains"/>
    <property type="match status" value="1"/>
</dbReference>
<evidence type="ECO:0000313" key="2">
    <source>
        <dbReference type="EMBL" id="KAL2613274.1"/>
    </source>
</evidence>
<dbReference type="InterPro" id="IPR016040">
    <property type="entry name" value="NAD(P)-bd_dom"/>
</dbReference>
<dbReference type="InterPro" id="IPR036291">
    <property type="entry name" value="NAD(P)-bd_dom_sf"/>
</dbReference>
<dbReference type="PANTHER" id="PTHR15020:SF45">
    <property type="entry name" value="NAD(P)-BINDING DOMAIN-CONTAINING PROTEIN"/>
    <property type="match status" value="1"/>
</dbReference>
<dbReference type="Gene3D" id="3.40.50.720">
    <property type="entry name" value="NAD(P)-binding Rossmann-like Domain"/>
    <property type="match status" value="1"/>
</dbReference>
<evidence type="ECO:0000313" key="3">
    <source>
        <dbReference type="Proteomes" id="UP001605036"/>
    </source>
</evidence>
<dbReference type="CDD" id="cd05243">
    <property type="entry name" value="SDR_a5"/>
    <property type="match status" value="1"/>
</dbReference>
<protein>
    <recommendedName>
        <fullName evidence="1">NAD(P)-binding domain-containing protein</fullName>
    </recommendedName>
</protein>
<gene>
    <name evidence="2" type="ORF">R1flu_024966</name>
</gene>
<feature type="domain" description="NAD(P)-binding" evidence="1">
    <location>
        <begin position="95"/>
        <end position="278"/>
    </location>
</feature>
<dbReference type="Proteomes" id="UP001605036">
    <property type="component" value="Unassembled WGS sequence"/>
</dbReference>
<dbReference type="AlphaFoldDB" id="A0ABD1XWV4"/>
<reference evidence="2 3" key="1">
    <citation type="submission" date="2024-09" db="EMBL/GenBank/DDBJ databases">
        <title>Chromosome-scale assembly of Riccia fluitans.</title>
        <authorList>
            <person name="Paukszto L."/>
            <person name="Sawicki J."/>
            <person name="Karawczyk K."/>
            <person name="Piernik-Szablinska J."/>
            <person name="Szczecinska M."/>
            <person name="Mazdziarz M."/>
        </authorList>
    </citation>
    <scope>NUCLEOTIDE SEQUENCE [LARGE SCALE GENOMIC DNA]</scope>
    <source>
        <strain evidence="2">Rf_01</strain>
        <tissue evidence="2">Aerial parts of the thallus</tissue>
    </source>
</reference>
<organism evidence="2 3">
    <name type="scientific">Riccia fluitans</name>
    <dbReference type="NCBI Taxonomy" id="41844"/>
    <lineage>
        <taxon>Eukaryota</taxon>
        <taxon>Viridiplantae</taxon>
        <taxon>Streptophyta</taxon>
        <taxon>Embryophyta</taxon>
        <taxon>Marchantiophyta</taxon>
        <taxon>Marchantiopsida</taxon>
        <taxon>Marchantiidae</taxon>
        <taxon>Marchantiales</taxon>
        <taxon>Ricciaceae</taxon>
        <taxon>Riccia</taxon>
    </lineage>
</organism>
<proteinExistence type="predicted"/>